<evidence type="ECO:0000256" key="3">
    <source>
        <dbReference type="SAM" id="Coils"/>
    </source>
</evidence>
<feature type="compositionally biased region" description="Polar residues" evidence="4">
    <location>
        <begin position="482"/>
        <end position="509"/>
    </location>
</feature>
<reference evidence="5" key="1">
    <citation type="submission" date="2023-10" db="EMBL/GenBank/DDBJ databases">
        <title>Chromosome-level genome of the transformable northern wattle, Acacia crassicarpa.</title>
        <authorList>
            <person name="Massaro I."/>
            <person name="Sinha N.R."/>
            <person name="Poethig S."/>
            <person name="Leichty A.R."/>
        </authorList>
    </citation>
    <scope>NUCLEOTIDE SEQUENCE</scope>
    <source>
        <strain evidence="5">Acra3RX</strain>
        <tissue evidence="5">Leaf</tissue>
    </source>
</reference>
<comment type="caution">
    <text evidence="5">The sequence shown here is derived from an EMBL/GenBank/DDBJ whole genome shotgun (WGS) entry which is preliminary data.</text>
</comment>
<dbReference type="GO" id="GO:0009904">
    <property type="term" value="P:chloroplast accumulation movement"/>
    <property type="evidence" value="ECO:0007669"/>
    <property type="project" value="TreeGrafter"/>
</dbReference>
<dbReference type="GO" id="GO:0005829">
    <property type="term" value="C:cytosol"/>
    <property type="evidence" value="ECO:0007669"/>
    <property type="project" value="TreeGrafter"/>
</dbReference>
<name>A0AAE1M5N0_9FABA</name>
<dbReference type="EMBL" id="JAWXYG010000022">
    <property type="protein sequence ID" value="KAK4252684.1"/>
    <property type="molecule type" value="Genomic_DNA"/>
</dbReference>
<dbReference type="PANTHER" id="PTHR32054:SF46">
    <property type="entry name" value="WEB FAMILY PROTEIN-RELATED"/>
    <property type="match status" value="1"/>
</dbReference>
<proteinExistence type="inferred from homology"/>
<dbReference type="PANTHER" id="PTHR32054">
    <property type="entry name" value="HEAVY CHAIN, PUTATIVE, EXPRESSED-RELATED-RELATED"/>
    <property type="match status" value="1"/>
</dbReference>
<gene>
    <name evidence="5" type="ORF">QN277_014428</name>
</gene>
<dbReference type="Pfam" id="PF05701">
    <property type="entry name" value="WEMBL"/>
    <property type="match status" value="2"/>
</dbReference>
<dbReference type="InterPro" id="IPR008545">
    <property type="entry name" value="Web"/>
</dbReference>
<evidence type="ECO:0000256" key="4">
    <source>
        <dbReference type="SAM" id="MobiDB-lite"/>
    </source>
</evidence>
<evidence type="ECO:0000313" key="6">
    <source>
        <dbReference type="Proteomes" id="UP001293593"/>
    </source>
</evidence>
<dbReference type="Proteomes" id="UP001293593">
    <property type="component" value="Unassembled WGS sequence"/>
</dbReference>
<evidence type="ECO:0000256" key="2">
    <source>
        <dbReference type="ARBA" id="ARBA00023054"/>
    </source>
</evidence>
<keyword evidence="6" id="KW-1185">Reference proteome</keyword>
<feature type="coiled-coil region" evidence="3">
    <location>
        <begin position="256"/>
        <end position="353"/>
    </location>
</feature>
<protein>
    <recommendedName>
        <fullName evidence="7">WEB family protein</fullName>
    </recommendedName>
</protein>
<feature type="compositionally biased region" description="Basic and acidic residues" evidence="4">
    <location>
        <begin position="510"/>
        <end position="519"/>
    </location>
</feature>
<evidence type="ECO:0000313" key="5">
    <source>
        <dbReference type="EMBL" id="KAK4252684.1"/>
    </source>
</evidence>
<evidence type="ECO:0008006" key="7">
    <source>
        <dbReference type="Google" id="ProtNLM"/>
    </source>
</evidence>
<comment type="similarity">
    <text evidence="1">Belongs to the WEB family.</text>
</comment>
<accession>A0AAE1M5N0</accession>
<feature type="coiled-coil region" evidence="3">
    <location>
        <begin position="58"/>
        <end position="156"/>
    </location>
</feature>
<organism evidence="5 6">
    <name type="scientific">Acacia crassicarpa</name>
    <name type="common">northern wattle</name>
    <dbReference type="NCBI Taxonomy" id="499986"/>
    <lineage>
        <taxon>Eukaryota</taxon>
        <taxon>Viridiplantae</taxon>
        <taxon>Streptophyta</taxon>
        <taxon>Embryophyta</taxon>
        <taxon>Tracheophyta</taxon>
        <taxon>Spermatophyta</taxon>
        <taxon>Magnoliopsida</taxon>
        <taxon>eudicotyledons</taxon>
        <taxon>Gunneridae</taxon>
        <taxon>Pentapetalae</taxon>
        <taxon>rosids</taxon>
        <taxon>fabids</taxon>
        <taxon>Fabales</taxon>
        <taxon>Fabaceae</taxon>
        <taxon>Caesalpinioideae</taxon>
        <taxon>mimosoid clade</taxon>
        <taxon>Acacieae</taxon>
        <taxon>Acacia</taxon>
    </lineage>
</organism>
<sequence>MDGVKIVEENQAVGGETSDMKKRIIETAAPFHSVKEAVSRFGGTVDWKSNRGRSMERINFAEAKLEKSDNQEENSESTAKLINEMKLSLEKAQKDENQAKKDSELMRLKVQEMEQIIENEASVAAKAMHAAAVSALKALEEELESLLKDHATKESLESTQTKNLELERERTRATMVGDLKSKLDVSSSLLHDLKAKLEETKLKQQSDGEQRKELEEVKCKIAKATADVNYLRVTSLSLKSELEEEKSVNDMIRQREEMASDAVASLKDELDRTRSEVALVQKKEKEAREKMIELPKTLEEAAQEAVQAKMLAQEAHLRLHQAKEKAEQAKAKSNEMENRVLAAQKELETVKASEKSAMAAAKAVQVSESAKSKSNAESPSEVTLTVEQYNQLCKLADEANEQANRRILAINSQIDMTKESELRSLMKLEELNQELAERMKLLEEATEKAEKANEGKLGVEQELRSWRADQGQRRNACEETQGMVNQNRVSNSGSEGNKEQTNLDQPTNKKSTDSSAETKIKKKKKSFSTKIAMVFSKRKTHPTK</sequence>
<feature type="compositionally biased region" description="Basic and acidic residues" evidence="4">
    <location>
        <begin position="446"/>
        <end position="477"/>
    </location>
</feature>
<feature type="compositionally biased region" description="Low complexity" evidence="4">
    <location>
        <begin position="356"/>
        <end position="381"/>
    </location>
</feature>
<feature type="region of interest" description="Disordered" evidence="4">
    <location>
        <begin position="356"/>
        <end position="382"/>
    </location>
</feature>
<feature type="region of interest" description="Disordered" evidence="4">
    <location>
        <begin position="446"/>
        <end position="544"/>
    </location>
</feature>
<dbReference type="GO" id="GO:0009903">
    <property type="term" value="P:chloroplast avoidance movement"/>
    <property type="evidence" value="ECO:0007669"/>
    <property type="project" value="TreeGrafter"/>
</dbReference>
<dbReference type="AlphaFoldDB" id="A0AAE1M5N0"/>
<evidence type="ECO:0000256" key="1">
    <source>
        <dbReference type="ARBA" id="ARBA00005485"/>
    </source>
</evidence>
<keyword evidence="2 3" id="KW-0175">Coiled coil</keyword>